<reference evidence="3 4" key="1">
    <citation type="submission" date="2024-09" db="EMBL/GenBank/DDBJ databases">
        <title>Chromosome-scale assembly of Riccia fluitans.</title>
        <authorList>
            <person name="Paukszto L."/>
            <person name="Sawicki J."/>
            <person name="Karawczyk K."/>
            <person name="Piernik-Szablinska J."/>
            <person name="Szczecinska M."/>
            <person name="Mazdziarz M."/>
        </authorList>
    </citation>
    <scope>NUCLEOTIDE SEQUENCE [LARGE SCALE GENOMIC DNA]</scope>
    <source>
        <strain evidence="3">Rf_01</strain>
        <tissue evidence="3">Aerial parts of the thallus</tissue>
    </source>
</reference>
<protein>
    <submittedName>
        <fullName evidence="3">Uncharacterized protein</fullName>
    </submittedName>
</protein>
<feature type="region of interest" description="Disordered" evidence="1">
    <location>
        <begin position="17"/>
        <end position="86"/>
    </location>
</feature>
<feature type="compositionally biased region" description="Low complexity" evidence="1">
    <location>
        <begin position="18"/>
        <end position="29"/>
    </location>
</feature>
<keyword evidence="2" id="KW-1133">Transmembrane helix</keyword>
<evidence type="ECO:0000256" key="1">
    <source>
        <dbReference type="SAM" id="MobiDB-lite"/>
    </source>
</evidence>
<dbReference type="PANTHER" id="PTHR36043">
    <property type="entry name" value="2,3-BISPHOSPHOGLYCERATE-INDEPENDENT PHOSPHOGLYCERATE MUTASE"/>
    <property type="match status" value="1"/>
</dbReference>
<keyword evidence="4" id="KW-1185">Reference proteome</keyword>
<name>A0ABD1ZF53_9MARC</name>
<keyword evidence="2" id="KW-0812">Transmembrane</keyword>
<dbReference type="Proteomes" id="UP001605036">
    <property type="component" value="Unassembled WGS sequence"/>
</dbReference>
<sequence length="165" mass="18441">MEAMRSVGMAGVLLQTGLEPPSSLASASSDMRVSKVRTSKGMALARRSRGRWSLGIISESKDEDEGGPRKDQGESPKVDWDKAWTNYSGPQKKKKSFFSIDMEQYVSRRPERSDYPLSEEVDPLRKTERSALGVWSSPQFFYVLIGIIVLLLIYMVVIVGPPPSR</sequence>
<accession>A0ABD1ZF53</accession>
<dbReference type="PANTHER" id="PTHR36043:SF1">
    <property type="entry name" value="2,3-BISPHOSPHOGLYCERATE-INDEPENDENT PHOSPHOGLYCERATE MUTASE"/>
    <property type="match status" value="1"/>
</dbReference>
<evidence type="ECO:0000256" key="2">
    <source>
        <dbReference type="SAM" id="Phobius"/>
    </source>
</evidence>
<gene>
    <name evidence="3" type="ORF">R1flu_018120</name>
</gene>
<organism evidence="3 4">
    <name type="scientific">Riccia fluitans</name>
    <dbReference type="NCBI Taxonomy" id="41844"/>
    <lineage>
        <taxon>Eukaryota</taxon>
        <taxon>Viridiplantae</taxon>
        <taxon>Streptophyta</taxon>
        <taxon>Embryophyta</taxon>
        <taxon>Marchantiophyta</taxon>
        <taxon>Marchantiopsida</taxon>
        <taxon>Marchantiidae</taxon>
        <taxon>Marchantiales</taxon>
        <taxon>Ricciaceae</taxon>
        <taxon>Riccia</taxon>
    </lineage>
</organism>
<feature type="transmembrane region" description="Helical" evidence="2">
    <location>
        <begin position="140"/>
        <end position="160"/>
    </location>
</feature>
<dbReference type="EMBL" id="JBHFFA010000001">
    <property type="protein sequence ID" value="KAL2649992.1"/>
    <property type="molecule type" value="Genomic_DNA"/>
</dbReference>
<evidence type="ECO:0000313" key="4">
    <source>
        <dbReference type="Proteomes" id="UP001605036"/>
    </source>
</evidence>
<comment type="caution">
    <text evidence="3">The sequence shown here is derived from an EMBL/GenBank/DDBJ whole genome shotgun (WGS) entry which is preliminary data.</text>
</comment>
<feature type="compositionally biased region" description="Basic and acidic residues" evidence="1">
    <location>
        <begin position="66"/>
        <end position="82"/>
    </location>
</feature>
<keyword evidence="2" id="KW-0472">Membrane</keyword>
<evidence type="ECO:0000313" key="3">
    <source>
        <dbReference type="EMBL" id="KAL2649992.1"/>
    </source>
</evidence>
<proteinExistence type="predicted"/>
<dbReference type="AlphaFoldDB" id="A0ABD1ZF53"/>